<evidence type="ECO:0000313" key="1">
    <source>
        <dbReference type="EMBL" id="MEQ2224049.1"/>
    </source>
</evidence>
<gene>
    <name evidence="1" type="ORF">ILYODFUR_003445</name>
</gene>
<dbReference type="EMBL" id="JAHRIQ010011763">
    <property type="protein sequence ID" value="MEQ2224049.1"/>
    <property type="molecule type" value="Genomic_DNA"/>
</dbReference>
<protein>
    <submittedName>
        <fullName evidence="1">Uncharacterized protein</fullName>
    </submittedName>
</protein>
<evidence type="ECO:0000313" key="2">
    <source>
        <dbReference type="Proteomes" id="UP001482620"/>
    </source>
</evidence>
<name>A0ABV0STX3_9TELE</name>
<accession>A0ABV0STX3</accession>
<organism evidence="1 2">
    <name type="scientific">Ilyodon furcidens</name>
    <name type="common">goldbreast splitfin</name>
    <dbReference type="NCBI Taxonomy" id="33524"/>
    <lineage>
        <taxon>Eukaryota</taxon>
        <taxon>Metazoa</taxon>
        <taxon>Chordata</taxon>
        <taxon>Craniata</taxon>
        <taxon>Vertebrata</taxon>
        <taxon>Euteleostomi</taxon>
        <taxon>Actinopterygii</taxon>
        <taxon>Neopterygii</taxon>
        <taxon>Teleostei</taxon>
        <taxon>Neoteleostei</taxon>
        <taxon>Acanthomorphata</taxon>
        <taxon>Ovalentaria</taxon>
        <taxon>Atherinomorphae</taxon>
        <taxon>Cyprinodontiformes</taxon>
        <taxon>Goodeidae</taxon>
        <taxon>Ilyodon</taxon>
    </lineage>
</organism>
<sequence>MASSDSRVLRNDLESSSVGSIITGAAYLLLYNLEKVLKCLGFFSVCAFITAKFYEFYLDCFVIDQDKLVHKLLPIRDGLNAEDKFEGSGGLVVRAGALSSGGKTRGWVRIPQVATLGP</sequence>
<keyword evidence="2" id="KW-1185">Reference proteome</keyword>
<proteinExistence type="predicted"/>
<comment type="caution">
    <text evidence="1">The sequence shown here is derived from an EMBL/GenBank/DDBJ whole genome shotgun (WGS) entry which is preliminary data.</text>
</comment>
<dbReference type="Proteomes" id="UP001482620">
    <property type="component" value="Unassembled WGS sequence"/>
</dbReference>
<reference evidence="1 2" key="1">
    <citation type="submission" date="2021-06" db="EMBL/GenBank/DDBJ databases">
        <authorList>
            <person name="Palmer J.M."/>
        </authorList>
    </citation>
    <scope>NUCLEOTIDE SEQUENCE [LARGE SCALE GENOMIC DNA]</scope>
    <source>
        <strain evidence="2">if_2019</strain>
        <tissue evidence="1">Muscle</tissue>
    </source>
</reference>